<evidence type="ECO:0000313" key="13">
    <source>
        <dbReference type="EMBL" id="MDG2950987.1"/>
    </source>
</evidence>
<evidence type="ECO:0000256" key="10">
    <source>
        <dbReference type="ARBA" id="ARBA00035120"/>
    </source>
</evidence>
<name>A0AAW6QC95_9PAST</name>
<dbReference type="Proteomes" id="UP001214976">
    <property type="component" value="Unassembled WGS sequence"/>
</dbReference>
<keyword evidence="12" id="KW-0813">Transport</keyword>
<keyword evidence="5 12" id="KW-1133">Transmembrane helix</keyword>
<dbReference type="InterPro" id="IPR003691">
    <property type="entry name" value="FluC"/>
</dbReference>
<dbReference type="RefSeq" id="WP_317477855.1">
    <property type="nucleotide sequence ID" value="NZ_JARQTW010000021.1"/>
</dbReference>
<keyword evidence="6 12" id="KW-0915">Sodium</keyword>
<comment type="catalytic activity">
    <reaction evidence="11">
        <text>fluoride(in) = fluoride(out)</text>
        <dbReference type="Rhea" id="RHEA:76159"/>
        <dbReference type="ChEBI" id="CHEBI:17051"/>
    </reaction>
    <physiologicalReaction direction="left-to-right" evidence="11">
        <dbReference type="Rhea" id="RHEA:76160"/>
    </physiologicalReaction>
</comment>
<evidence type="ECO:0000256" key="9">
    <source>
        <dbReference type="ARBA" id="ARBA00023303"/>
    </source>
</evidence>
<evidence type="ECO:0000256" key="1">
    <source>
        <dbReference type="ARBA" id="ARBA00004651"/>
    </source>
</evidence>
<evidence type="ECO:0000256" key="12">
    <source>
        <dbReference type="HAMAP-Rule" id="MF_00454"/>
    </source>
</evidence>
<evidence type="ECO:0000256" key="8">
    <source>
        <dbReference type="ARBA" id="ARBA00023136"/>
    </source>
</evidence>
<comment type="caution">
    <text evidence="13">The sequence shown here is derived from an EMBL/GenBank/DDBJ whole genome shotgun (WGS) entry which is preliminary data.</text>
</comment>
<feature type="transmembrane region" description="Helical" evidence="12">
    <location>
        <begin position="63"/>
        <end position="84"/>
    </location>
</feature>
<keyword evidence="8 12" id="KW-0472">Membrane</keyword>
<organism evidence="13 14">
    <name type="scientific">Exercitatus varius</name>
    <dbReference type="NCBI Taxonomy" id="67857"/>
    <lineage>
        <taxon>Bacteria</taxon>
        <taxon>Pseudomonadati</taxon>
        <taxon>Pseudomonadota</taxon>
        <taxon>Gammaproteobacteria</taxon>
        <taxon>Pasteurellales</taxon>
        <taxon>Pasteurellaceae</taxon>
        <taxon>Exercitatus</taxon>
    </lineage>
</organism>
<dbReference type="GO" id="GO:0140114">
    <property type="term" value="P:cellular detoxification of fluoride"/>
    <property type="evidence" value="ECO:0007669"/>
    <property type="project" value="UniProtKB-UniRule"/>
</dbReference>
<dbReference type="PANTHER" id="PTHR28259">
    <property type="entry name" value="FLUORIDE EXPORT PROTEIN 1-RELATED"/>
    <property type="match status" value="1"/>
</dbReference>
<proteinExistence type="inferred from homology"/>
<comment type="similarity">
    <text evidence="10 12">Belongs to the fluoride channel Fluc/FEX (TC 1.A.43) family.</text>
</comment>
<comment type="activity regulation">
    <text evidence="12">Na(+) is not transported, but it plays an essential structural role and its presence is essential for fluoride channel function.</text>
</comment>
<reference evidence="13" key="1">
    <citation type="submission" date="2023-03" db="EMBL/GenBank/DDBJ databases">
        <title>Classification of Bisgaard taxon 6 and taxon 10 as Exercitatus varius gen. nov., spec. nov.</title>
        <authorList>
            <person name="Christensen H."/>
        </authorList>
    </citation>
    <scope>NUCLEOTIDE SEQUENCE</scope>
    <source>
        <strain evidence="13">86116</strain>
    </source>
</reference>
<keyword evidence="4 12" id="KW-0812">Transmembrane</keyword>
<dbReference type="GO" id="GO:0005886">
    <property type="term" value="C:plasma membrane"/>
    <property type="evidence" value="ECO:0007669"/>
    <property type="project" value="UniProtKB-SubCell"/>
</dbReference>
<accession>A0AAW6QC95</accession>
<sequence length="126" mass="13791">MWQPLLLISGGAALGASARWALGIWLNPLFNHFAFGTLIANYAGCFIIGVCTAIFWQFPQLSAAVKLFVITGFLGSLTTFSSFSAEVVENFLQGKIGWAFGIMSLHLFGCLAFTFLGIFLTALWWK</sequence>
<evidence type="ECO:0000313" key="14">
    <source>
        <dbReference type="Proteomes" id="UP001214976"/>
    </source>
</evidence>
<dbReference type="GO" id="GO:0046872">
    <property type="term" value="F:metal ion binding"/>
    <property type="evidence" value="ECO:0007669"/>
    <property type="project" value="UniProtKB-KW"/>
</dbReference>
<evidence type="ECO:0000256" key="6">
    <source>
        <dbReference type="ARBA" id="ARBA00023053"/>
    </source>
</evidence>
<dbReference type="PANTHER" id="PTHR28259:SF1">
    <property type="entry name" value="FLUORIDE EXPORT PROTEIN 1-RELATED"/>
    <property type="match status" value="1"/>
</dbReference>
<feature type="binding site" evidence="12">
    <location>
        <position position="75"/>
    </location>
    <ligand>
        <name>Na(+)</name>
        <dbReference type="ChEBI" id="CHEBI:29101"/>
        <note>structural</note>
    </ligand>
</feature>
<evidence type="ECO:0000256" key="4">
    <source>
        <dbReference type="ARBA" id="ARBA00022692"/>
    </source>
</evidence>
<protein>
    <recommendedName>
        <fullName evidence="12">Fluoride-specific ion channel FluC</fullName>
    </recommendedName>
</protein>
<dbReference type="EMBL" id="JARQTW010000021">
    <property type="protein sequence ID" value="MDG2950987.1"/>
    <property type="molecule type" value="Genomic_DNA"/>
</dbReference>
<dbReference type="Pfam" id="PF02537">
    <property type="entry name" value="CRCB"/>
    <property type="match status" value="1"/>
</dbReference>
<keyword evidence="9 12" id="KW-0407">Ion channel</keyword>
<dbReference type="NCBIfam" id="NF010792">
    <property type="entry name" value="PRK14196.1"/>
    <property type="match status" value="1"/>
</dbReference>
<evidence type="ECO:0000256" key="7">
    <source>
        <dbReference type="ARBA" id="ARBA00023065"/>
    </source>
</evidence>
<comment type="subcellular location">
    <subcellularLocation>
        <location evidence="1 12">Cell membrane</location>
        <topology evidence="1 12">Multi-pass membrane protein</topology>
    </subcellularLocation>
</comment>
<feature type="transmembrane region" description="Helical" evidence="12">
    <location>
        <begin position="33"/>
        <end position="56"/>
    </location>
</feature>
<dbReference type="AlphaFoldDB" id="A0AAW6QC95"/>
<evidence type="ECO:0000256" key="2">
    <source>
        <dbReference type="ARBA" id="ARBA00022475"/>
    </source>
</evidence>
<keyword evidence="12" id="KW-0479">Metal-binding</keyword>
<feature type="transmembrane region" description="Helical" evidence="12">
    <location>
        <begin position="96"/>
        <end position="125"/>
    </location>
</feature>
<feature type="binding site" evidence="12">
    <location>
        <position position="78"/>
    </location>
    <ligand>
        <name>Na(+)</name>
        <dbReference type="ChEBI" id="CHEBI:29101"/>
        <note>structural</note>
    </ligand>
</feature>
<keyword evidence="3" id="KW-0997">Cell inner membrane</keyword>
<dbReference type="HAMAP" id="MF_00454">
    <property type="entry name" value="FluC"/>
    <property type="match status" value="1"/>
</dbReference>
<evidence type="ECO:0000256" key="5">
    <source>
        <dbReference type="ARBA" id="ARBA00022989"/>
    </source>
</evidence>
<keyword evidence="7 12" id="KW-0406">Ion transport</keyword>
<keyword evidence="2 12" id="KW-1003">Cell membrane</keyword>
<dbReference type="GO" id="GO:0062054">
    <property type="term" value="F:fluoride channel activity"/>
    <property type="evidence" value="ECO:0007669"/>
    <property type="project" value="UniProtKB-UniRule"/>
</dbReference>
<comment type="function">
    <text evidence="12">Fluoride-specific ion channel. Important for reducing fluoride concentration in the cell, thus reducing its toxicity.</text>
</comment>
<evidence type="ECO:0000256" key="3">
    <source>
        <dbReference type="ARBA" id="ARBA00022519"/>
    </source>
</evidence>
<evidence type="ECO:0000256" key="11">
    <source>
        <dbReference type="ARBA" id="ARBA00035585"/>
    </source>
</evidence>
<gene>
    <name evidence="12 13" type="primary">crcB</name>
    <name evidence="12" type="synonym">fluC</name>
    <name evidence="13" type="ORF">P7M15_10775</name>
</gene>